<dbReference type="EMBL" id="RWGY01000039">
    <property type="protein sequence ID" value="TVU12582.1"/>
    <property type="molecule type" value="Genomic_DNA"/>
</dbReference>
<reference evidence="1 2" key="1">
    <citation type="journal article" date="2019" name="Sci. Rep.">
        <title>A high-quality genome of Eragrostis curvula grass provides insights into Poaceae evolution and supports new strategies to enhance forage quality.</title>
        <authorList>
            <person name="Carballo J."/>
            <person name="Santos B.A.C.M."/>
            <person name="Zappacosta D."/>
            <person name="Garbus I."/>
            <person name="Selva J.P."/>
            <person name="Gallo C.A."/>
            <person name="Diaz A."/>
            <person name="Albertini E."/>
            <person name="Caccamo M."/>
            <person name="Echenique V."/>
        </authorList>
    </citation>
    <scope>NUCLEOTIDE SEQUENCE [LARGE SCALE GENOMIC DNA]</scope>
    <source>
        <strain evidence="2">cv. Victoria</strain>
        <tissue evidence="1">Leaf</tissue>
    </source>
</reference>
<keyword evidence="2" id="KW-1185">Reference proteome</keyword>
<gene>
    <name evidence="1" type="ORF">EJB05_46233</name>
</gene>
<sequence length="71" mass="7935">MQANDLPVRLASLQQLFCSSYSVRSYFFSSSYSRRNWKAWATRKESVVPHSSAWTEPKIGVPDAGLAGRGP</sequence>
<proteinExistence type="predicted"/>
<dbReference type="Gramene" id="TVU12582">
    <property type="protein sequence ID" value="TVU12582"/>
    <property type="gene ID" value="EJB05_46233"/>
</dbReference>
<dbReference type="AlphaFoldDB" id="A0A5J9TML6"/>
<comment type="caution">
    <text evidence="1">The sequence shown here is derived from an EMBL/GenBank/DDBJ whole genome shotgun (WGS) entry which is preliminary data.</text>
</comment>
<protein>
    <submittedName>
        <fullName evidence="1">Uncharacterized protein</fullName>
    </submittedName>
</protein>
<name>A0A5J9TML6_9POAL</name>
<organism evidence="1 2">
    <name type="scientific">Eragrostis curvula</name>
    <name type="common">weeping love grass</name>
    <dbReference type="NCBI Taxonomy" id="38414"/>
    <lineage>
        <taxon>Eukaryota</taxon>
        <taxon>Viridiplantae</taxon>
        <taxon>Streptophyta</taxon>
        <taxon>Embryophyta</taxon>
        <taxon>Tracheophyta</taxon>
        <taxon>Spermatophyta</taxon>
        <taxon>Magnoliopsida</taxon>
        <taxon>Liliopsida</taxon>
        <taxon>Poales</taxon>
        <taxon>Poaceae</taxon>
        <taxon>PACMAD clade</taxon>
        <taxon>Chloridoideae</taxon>
        <taxon>Eragrostideae</taxon>
        <taxon>Eragrostidinae</taxon>
        <taxon>Eragrostis</taxon>
    </lineage>
</organism>
<evidence type="ECO:0000313" key="1">
    <source>
        <dbReference type="EMBL" id="TVU12582.1"/>
    </source>
</evidence>
<dbReference type="Proteomes" id="UP000324897">
    <property type="component" value="Chromosome 3"/>
</dbReference>
<accession>A0A5J9TML6</accession>
<feature type="non-terminal residue" evidence="1">
    <location>
        <position position="1"/>
    </location>
</feature>
<evidence type="ECO:0000313" key="2">
    <source>
        <dbReference type="Proteomes" id="UP000324897"/>
    </source>
</evidence>